<accession>A0A1G2KAR2</accession>
<keyword evidence="3 6" id="KW-0547">Nucleotide-binding</keyword>
<sequence length="204" mass="23826">MEDISSKFTIAVIGRSGSGKGVQAHALLSLLGKRAYHMETGRFLREITREHENPTIRIARRLMGQGRLFPSWFSSYTWLNKFIAGGKADRHLIFDGAPRRLSEARLLDEVLVWHGRKKALCIYLDVIEKTAVDRLLARKRKDDTLRAIQNRMAYFSRDVLPVIEYFKKERRLLRINGELSTELVFRQIESLLSKRLGRNWERRT</sequence>
<dbReference type="InterPro" id="IPR000850">
    <property type="entry name" value="Adenylat/UMP-CMP_kin"/>
</dbReference>
<keyword evidence="2" id="KW-0545">Nucleotide biosynthesis</keyword>
<comment type="subunit">
    <text evidence="6">Monomer.</text>
</comment>
<gene>
    <name evidence="7" type="ORF">A2847_01155</name>
</gene>
<comment type="caution">
    <text evidence="7">The sequence shown here is derived from an EMBL/GenBank/DDBJ whole genome shotgun (WGS) entry which is preliminary data.</text>
</comment>
<evidence type="ECO:0000256" key="5">
    <source>
        <dbReference type="RuleBase" id="RU003330"/>
    </source>
</evidence>
<protein>
    <recommendedName>
        <fullName evidence="6">Adenylate kinase</fullName>
        <ecNumber evidence="6">2.7.4.3</ecNumber>
    </recommendedName>
</protein>
<dbReference type="PRINTS" id="PR00094">
    <property type="entry name" value="ADENYLTKNASE"/>
</dbReference>
<evidence type="ECO:0000313" key="8">
    <source>
        <dbReference type="Proteomes" id="UP000178574"/>
    </source>
</evidence>
<dbReference type="GO" id="GO:0005737">
    <property type="term" value="C:cytoplasm"/>
    <property type="evidence" value="ECO:0007669"/>
    <property type="project" value="UniProtKB-SubCell"/>
</dbReference>
<dbReference type="SUPFAM" id="SSF52540">
    <property type="entry name" value="P-loop containing nucleoside triphosphate hydrolases"/>
    <property type="match status" value="1"/>
</dbReference>
<evidence type="ECO:0000256" key="4">
    <source>
        <dbReference type="ARBA" id="ARBA00022777"/>
    </source>
</evidence>
<dbReference type="Pfam" id="PF00406">
    <property type="entry name" value="ADK"/>
    <property type="match status" value="1"/>
</dbReference>
<comment type="subcellular location">
    <subcellularLocation>
        <location evidence="6">Cytoplasm</location>
    </subcellularLocation>
</comment>
<organism evidence="7 8">
    <name type="scientific">Candidatus Sungbacteria bacterium RIFCSPHIGHO2_01_FULL_50_25</name>
    <dbReference type="NCBI Taxonomy" id="1802265"/>
    <lineage>
        <taxon>Bacteria</taxon>
        <taxon>Candidatus Sungiibacteriota</taxon>
    </lineage>
</organism>
<reference evidence="7 8" key="1">
    <citation type="journal article" date="2016" name="Nat. Commun.">
        <title>Thousands of microbial genomes shed light on interconnected biogeochemical processes in an aquifer system.</title>
        <authorList>
            <person name="Anantharaman K."/>
            <person name="Brown C.T."/>
            <person name="Hug L.A."/>
            <person name="Sharon I."/>
            <person name="Castelle C.J."/>
            <person name="Probst A.J."/>
            <person name="Thomas B.C."/>
            <person name="Singh A."/>
            <person name="Wilkins M.J."/>
            <person name="Karaoz U."/>
            <person name="Brodie E.L."/>
            <person name="Williams K.H."/>
            <person name="Hubbard S.S."/>
            <person name="Banfield J.F."/>
        </authorList>
    </citation>
    <scope>NUCLEOTIDE SEQUENCE [LARGE SCALE GENOMIC DNA]</scope>
</reference>
<dbReference type="InterPro" id="IPR027417">
    <property type="entry name" value="P-loop_NTPase"/>
</dbReference>
<comment type="similarity">
    <text evidence="5">Belongs to the adenylate kinase family.</text>
</comment>
<proteinExistence type="inferred from homology"/>
<dbReference type="GO" id="GO:0005524">
    <property type="term" value="F:ATP binding"/>
    <property type="evidence" value="ECO:0007669"/>
    <property type="project" value="UniProtKB-KW"/>
</dbReference>
<evidence type="ECO:0000313" key="7">
    <source>
        <dbReference type="EMBL" id="OGZ95550.1"/>
    </source>
</evidence>
<name>A0A1G2KAR2_9BACT</name>
<dbReference type="EMBL" id="MHQD01000031">
    <property type="protein sequence ID" value="OGZ95550.1"/>
    <property type="molecule type" value="Genomic_DNA"/>
</dbReference>
<comment type="catalytic activity">
    <reaction evidence="6">
        <text>AMP + ATP = 2 ADP</text>
        <dbReference type="Rhea" id="RHEA:12973"/>
        <dbReference type="ChEBI" id="CHEBI:30616"/>
        <dbReference type="ChEBI" id="CHEBI:456215"/>
        <dbReference type="ChEBI" id="CHEBI:456216"/>
        <dbReference type="EC" id="2.7.4.3"/>
    </reaction>
</comment>
<dbReference type="EC" id="2.7.4.3" evidence="6"/>
<keyword evidence="6" id="KW-0067">ATP-binding</keyword>
<dbReference type="Gene3D" id="3.40.50.300">
    <property type="entry name" value="P-loop containing nucleotide triphosphate hydrolases"/>
    <property type="match status" value="1"/>
</dbReference>
<dbReference type="Proteomes" id="UP000178574">
    <property type="component" value="Unassembled WGS sequence"/>
</dbReference>
<evidence type="ECO:0000256" key="1">
    <source>
        <dbReference type="ARBA" id="ARBA00022679"/>
    </source>
</evidence>
<dbReference type="AlphaFoldDB" id="A0A1G2KAR2"/>
<dbReference type="PANTHER" id="PTHR23359">
    <property type="entry name" value="NUCLEOTIDE KINASE"/>
    <property type="match status" value="1"/>
</dbReference>
<evidence type="ECO:0000256" key="3">
    <source>
        <dbReference type="ARBA" id="ARBA00022741"/>
    </source>
</evidence>
<keyword evidence="4 5" id="KW-0418">Kinase</keyword>
<keyword evidence="1 5" id="KW-0808">Transferase</keyword>
<dbReference type="GO" id="GO:0004017">
    <property type="term" value="F:AMP kinase activity"/>
    <property type="evidence" value="ECO:0007669"/>
    <property type="project" value="UniProtKB-EC"/>
</dbReference>
<evidence type="ECO:0000256" key="6">
    <source>
        <dbReference type="RuleBase" id="RU003331"/>
    </source>
</evidence>
<evidence type="ECO:0000256" key="2">
    <source>
        <dbReference type="ARBA" id="ARBA00022727"/>
    </source>
</evidence>